<reference evidence="5" key="2">
    <citation type="submission" date="2021-11" db="EMBL/GenBank/DDBJ databases">
        <authorList>
            <consortium name="Genoscope - CEA"/>
            <person name="William W."/>
        </authorList>
    </citation>
    <scope>NUCLEOTIDE SEQUENCE</scope>
</reference>
<evidence type="ECO:0000313" key="5">
    <source>
        <dbReference type="EMBL" id="CAH0364889.1"/>
    </source>
</evidence>
<reference evidence="4" key="1">
    <citation type="submission" date="2021-01" db="EMBL/GenBank/DDBJ databases">
        <authorList>
            <person name="Corre E."/>
            <person name="Pelletier E."/>
            <person name="Niang G."/>
            <person name="Scheremetjew M."/>
            <person name="Finn R."/>
            <person name="Kale V."/>
            <person name="Holt S."/>
            <person name="Cochrane G."/>
            <person name="Meng A."/>
            <person name="Brown T."/>
            <person name="Cohen L."/>
        </authorList>
    </citation>
    <scope>NUCLEOTIDE SEQUENCE</scope>
    <source>
        <strain evidence="4">CCMP1756</strain>
    </source>
</reference>
<keyword evidence="1" id="KW-0677">Repeat</keyword>
<dbReference type="SMART" id="SM00248">
    <property type="entry name" value="ANK"/>
    <property type="match status" value="4"/>
</dbReference>
<dbReference type="PROSITE" id="PS50088">
    <property type="entry name" value="ANK_REPEAT"/>
    <property type="match status" value="1"/>
</dbReference>
<sequence length="266" mass="29423">METGQAPVRIARAVETGSIDEVEAWLDGGGDPNASGRASGRYPLLLGAARYGKLSMVELLLSRGADIDATDPVGRTAVYQVLNYWAPSLFTLKLLLSHGADVNLALHGHQPGLTALMIGTVGGPDMVRLLLRAGADSEHRARDSHTAEEFARARAHEASSIVESADFLRDVRLAGSWTRYFLRPHKSLLVLRALCHRGRATFSARTPEVFVRLFGAPDGRHRKYTMRGRVDLPDPLFWRVLEFALGTVYDYPWVRQRVRARAARRG</sequence>
<proteinExistence type="predicted"/>
<dbReference type="Pfam" id="PF12796">
    <property type="entry name" value="Ank_2"/>
    <property type="match status" value="1"/>
</dbReference>
<dbReference type="PANTHER" id="PTHR24189">
    <property type="entry name" value="MYOTROPHIN"/>
    <property type="match status" value="1"/>
</dbReference>
<dbReference type="AlphaFoldDB" id="A0A7S4E3D3"/>
<evidence type="ECO:0008006" key="7">
    <source>
        <dbReference type="Google" id="ProtNLM"/>
    </source>
</evidence>
<dbReference type="EMBL" id="HBIW01004278">
    <property type="protein sequence ID" value="CAE0688046.1"/>
    <property type="molecule type" value="Transcribed_RNA"/>
</dbReference>
<keyword evidence="6" id="KW-1185">Reference proteome</keyword>
<dbReference type="Proteomes" id="UP000789595">
    <property type="component" value="Unassembled WGS sequence"/>
</dbReference>
<name>A0A7S4E3D3_9STRA</name>
<evidence type="ECO:0000256" key="1">
    <source>
        <dbReference type="ARBA" id="ARBA00022737"/>
    </source>
</evidence>
<keyword evidence="2 3" id="KW-0040">ANK repeat</keyword>
<feature type="repeat" description="ANK" evidence="3">
    <location>
        <begin position="45"/>
        <end position="72"/>
    </location>
</feature>
<evidence type="ECO:0000256" key="2">
    <source>
        <dbReference type="ARBA" id="ARBA00023043"/>
    </source>
</evidence>
<dbReference type="InterPro" id="IPR050745">
    <property type="entry name" value="Multifunctional_regulatory"/>
</dbReference>
<dbReference type="InterPro" id="IPR002110">
    <property type="entry name" value="Ankyrin_rpt"/>
</dbReference>
<dbReference type="Gene3D" id="1.25.40.20">
    <property type="entry name" value="Ankyrin repeat-containing domain"/>
    <property type="match status" value="1"/>
</dbReference>
<dbReference type="OrthoDB" id="58601at2759"/>
<evidence type="ECO:0000256" key="3">
    <source>
        <dbReference type="PROSITE-ProRule" id="PRU00023"/>
    </source>
</evidence>
<gene>
    <name evidence="4" type="ORF">PCAL00307_LOCUS3480</name>
    <name evidence="5" type="ORF">PECAL_1P12780</name>
</gene>
<accession>A0A7S4E3D3</accession>
<evidence type="ECO:0000313" key="6">
    <source>
        <dbReference type="Proteomes" id="UP000789595"/>
    </source>
</evidence>
<dbReference type="EMBL" id="CAKKNE010000001">
    <property type="protein sequence ID" value="CAH0364889.1"/>
    <property type="molecule type" value="Genomic_DNA"/>
</dbReference>
<organism evidence="4">
    <name type="scientific">Pelagomonas calceolata</name>
    <dbReference type="NCBI Taxonomy" id="35677"/>
    <lineage>
        <taxon>Eukaryota</taxon>
        <taxon>Sar</taxon>
        <taxon>Stramenopiles</taxon>
        <taxon>Ochrophyta</taxon>
        <taxon>Pelagophyceae</taxon>
        <taxon>Pelagomonadales</taxon>
        <taxon>Pelagomonadaceae</taxon>
        <taxon>Pelagomonas</taxon>
    </lineage>
</organism>
<dbReference type="InterPro" id="IPR036770">
    <property type="entry name" value="Ankyrin_rpt-contain_sf"/>
</dbReference>
<dbReference type="PANTHER" id="PTHR24189:SF50">
    <property type="entry name" value="ANKYRIN REPEAT AND SOCS BOX PROTEIN 2"/>
    <property type="match status" value="1"/>
</dbReference>
<evidence type="ECO:0000313" key="4">
    <source>
        <dbReference type="EMBL" id="CAE0688046.1"/>
    </source>
</evidence>
<dbReference type="PROSITE" id="PS50297">
    <property type="entry name" value="ANK_REP_REGION"/>
    <property type="match status" value="1"/>
</dbReference>
<protein>
    <recommendedName>
        <fullName evidence="7">Ankyrin repeat domain-containing protein</fullName>
    </recommendedName>
</protein>
<dbReference type="SUPFAM" id="SSF48403">
    <property type="entry name" value="Ankyrin repeat"/>
    <property type="match status" value="1"/>
</dbReference>